<sequence>MWRGGMMKPSLSGTLLCLFPVFGSGELFLLVLALCHWVRFSGGWDSLVLGVASLRYRFNYILEFVICFGSFASGTPSWAIALSISCAAAIRPA</sequence>
<dbReference type="Proteomes" id="UP001054945">
    <property type="component" value="Unassembled WGS sequence"/>
</dbReference>
<evidence type="ECO:0008006" key="4">
    <source>
        <dbReference type="Google" id="ProtNLM"/>
    </source>
</evidence>
<reference evidence="2 3" key="1">
    <citation type="submission" date="2021-06" db="EMBL/GenBank/DDBJ databases">
        <title>Caerostris extrusa draft genome.</title>
        <authorList>
            <person name="Kono N."/>
            <person name="Arakawa K."/>
        </authorList>
    </citation>
    <scope>NUCLEOTIDE SEQUENCE [LARGE SCALE GENOMIC DNA]</scope>
</reference>
<keyword evidence="1" id="KW-0812">Transmembrane</keyword>
<keyword evidence="3" id="KW-1185">Reference proteome</keyword>
<evidence type="ECO:0000256" key="1">
    <source>
        <dbReference type="SAM" id="Phobius"/>
    </source>
</evidence>
<dbReference type="EMBL" id="BPLR01017841">
    <property type="protein sequence ID" value="GIY94910.1"/>
    <property type="molecule type" value="Genomic_DNA"/>
</dbReference>
<evidence type="ECO:0000313" key="3">
    <source>
        <dbReference type="Proteomes" id="UP001054945"/>
    </source>
</evidence>
<keyword evidence="1" id="KW-1133">Transmembrane helix</keyword>
<keyword evidence="1" id="KW-0472">Membrane</keyword>
<proteinExistence type="predicted"/>
<comment type="caution">
    <text evidence="2">The sequence shown here is derived from an EMBL/GenBank/DDBJ whole genome shotgun (WGS) entry which is preliminary data.</text>
</comment>
<organism evidence="2 3">
    <name type="scientific">Caerostris extrusa</name>
    <name type="common">Bark spider</name>
    <name type="synonym">Caerostris bankana</name>
    <dbReference type="NCBI Taxonomy" id="172846"/>
    <lineage>
        <taxon>Eukaryota</taxon>
        <taxon>Metazoa</taxon>
        <taxon>Ecdysozoa</taxon>
        <taxon>Arthropoda</taxon>
        <taxon>Chelicerata</taxon>
        <taxon>Arachnida</taxon>
        <taxon>Araneae</taxon>
        <taxon>Araneomorphae</taxon>
        <taxon>Entelegynae</taxon>
        <taxon>Araneoidea</taxon>
        <taxon>Araneidae</taxon>
        <taxon>Caerostris</taxon>
    </lineage>
</organism>
<feature type="transmembrane region" description="Helical" evidence="1">
    <location>
        <begin position="57"/>
        <end position="90"/>
    </location>
</feature>
<name>A0AAV4XL23_CAEEX</name>
<gene>
    <name evidence="2" type="ORF">CEXT_807331</name>
</gene>
<evidence type="ECO:0000313" key="2">
    <source>
        <dbReference type="EMBL" id="GIY94910.1"/>
    </source>
</evidence>
<dbReference type="AlphaFoldDB" id="A0AAV4XL23"/>
<accession>A0AAV4XL23</accession>
<protein>
    <recommendedName>
        <fullName evidence="4">Secreted protein</fullName>
    </recommendedName>
</protein>